<proteinExistence type="predicted"/>
<evidence type="ECO:0000313" key="2">
    <source>
        <dbReference type="EMBL" id="OJA08406.1"/>
    </source>
</evidence>
<dbReference type="Pfam" id="PF01693">
    <property type="entry name" value="Cauli_VI"/>
    <property type="match status" value="2"/>
</dbReference>
<feature type="domain" description="Ribonuclease H1 N-terminal" evidence="1">
    <location>
        <begin position="4"/>
        <end position="47"/>
    </location>
</feature>
<evidence type="ECO:0000259" key="1">
    <source>
        <dbReference type="Pfam" id="PF01693"/>
    </source>
</evidence>
<accession>A0A1J8PGP7</accession>
<dbReference type="InterPro" id="IPR011320">
    <property type="entry name" value="RNase_H1_N"/>
</dbReference>
<comment type="caution">
    <text evidence="2">The sequence shown here is derived from an EMBL/GenBank/DDBJ whole genome shotgun (WGS) entry which is preliminary data.</text>
</comment>
<sequence length="147" mass="16400">MGSFYVVLVGRHPGIYTTWLASQREAEVTGLSYNAHRSFSTADEARAEFALGWVTGLVNSNTARIPHDMSDIMRLSQEALVNRLHTSGRGRWYVVYTGRRPGIYDAWGLAVPQVIGVSYTTFLRFDSQEEALASFNLARSQGSIHMV</sequence>
<name>A0A1J8PGP7_9AGAM</name>
<dbReference type="AlphaFoldDB" id="A0A1J8PGP7"/>
<gene>
    <name evidence="2" type="ORF">AZE42_00992</name>
</gene>
<dbReference type="InterPro" id="IPR037056">
    <property type="entry name" value="RNase_H1_N_sf"/>
</dbReference>
<dbReference type="Proteomes" id="UP000183567">
    <property type="component" value="Unassembled WGS sequence"/>
</dbReference>
<dbReference type="OrthoDB" id="3270804at2759"/>
<organism evidence="2 3">
    <name type="scientific">Rhizopogon vesiculosus</name>
    <dbReference type="NCBI Taxonomy" id="180088"/>
    <lineage>
        <taxon>Eukaryota</taxon>
        <taxon>Fungi</taxon>
        <taxon>Dikarya</taxon>
        <taxon>Basidiomycota</taxon>
        <taxon>Agaricomycotina</taxon>
        <taxon>Agaricomycetes</taxon>
        <taxon>Agaricomycetidae</taxon>
        <taxon>Boletales</taxon>
        <taxon>Suillineae</taxon>
        <taxon>Rhizopogonaceae</taxon>
        <taxon>Rhizopogon</taxon>
    </lineage>
</organism>
<reference evidence="2 3" key="1">
    <citation type="submission" date="2016-03" db="EMBL/GenBank/DDBJ databases">
        <title>Comparative genomics of the ectomycorrhizal sister species Rhizopogon vinicolor and Rhizopogon vesiculosus (Basidiomycota: Boletales) reveals a divergence of the mating type B locus.</title>
        <authorList>
            <person name="Mujic A.B."/>
            <person name="Kuo A."/>
            <person name="Tritt A."/>
            <person name="Lipzen A."/>
            <person name="Chen C."/>
            <person name="Johnson J."/>
            <person name="Sharma A."/>
            <person name="Barry K."/>
            <person name="Grigoriev I.V."/>
            <person name="Spatafora J.W."/>
        </authorList>
    </citation>
    <scope>NUCLEOTIDE SEQUENCE [LARGE SCALE GENOMIC DNA]</scope>
    <source>
        <strain evidence="2 3">AM-OR11-056</strain>
    </source>
</reference>
<feature type="non-terminal residue" evidence="2">
    <location>
        <position position="147"/>
    </location>
</feature>
<dbReference type="STRING" id="180088.A0A1J8PGP7"/>
<protein>
    <recommendedName>
        <fullName evidence="1">Ribonuclease H1 N-terminal domain-containing protein</fullName>
    </recommendedName>
</protein>
<dbReference type="EMBL" id="LVVM01006306">
    <property type="protein sequence ID" value="OJA08406.1"/>
    <property type="molecule type" value="Genomic_DNA"/>
</dbReference>
<evidence type="ECO:0000313" key="3">
    <source>
        <dbReference type="Proteomes" id="UP000183567"/>
    </source>
</evidence>
<dbReference type="Gene3D" id="3.40.970.10">
    <property type="entry name" value="Ribonuclease H1, N-terminal domain"/>
    <property type="match status" value="2"/>
</dbReference>
<dbReference type="SUPFAM" id="SSF55658">
    <property type="entry name" value="L9 N-domain-like"/>
    <property type="match status" value="2"/>
</dbReference>
<keyword evidence="3" id="KW-1185">Reference proteome</keyword>
<feature type="domain" description="Ribonuclease H1 N-terminal" evidence="1">
    <location>
        <begin position="92"/>
        <end position="132"/>
    </location>
</feature>
<dbReference type="InterPro" id="IPR009027">
    <property type="entry name" value="Ribosomal_bL9/RNase_H1_N"/>
</dbReference>